<dbReference type="PANTHER" id="PTHR40590">
    <property type="entry name" value="CYTOPLASMIC PROTEIN-RELATED"/>
    <property type="match status" value="1"/>
</dbReference>
<dbReference type="PANTHER" id="PTHR40590:SF1">
    <property type="entry name" value="CYTOPLASMIC PROTEIN"/>
    <property type="match status" value="1"/>
</dbReference>
<proteinExistence type="predicted"/>
<evidence type="ECO:0000313" key="2">
    <source>
        <dbReference type="EMBL" id="RNF53029.1"/>
    </source>
</evidence>
<dbReference type="OrthoDB" id="357294at2"/>
<evidence type="ECO:0000256" key="1">
    <source>
        <dbReference type="SAM" id="SignalP"/>
    </source>
</evidence>
<name>A0A3M8QAF9_9GAMM</name>
<reference evidence="2 3" key="1">
    <citation type="journal article" date="2012" name="Int. J. Syst. Evol. Microbiol.">
        <title>Marinomonas hwangdonensis sp. nov., isolated from seawater.</title>
        <authorList>
            <person name="Jung Y.T."/>
            <person name="Oh T.K."/>
            <person name="Yoon J.H."/>
        </authorList>
    </citation>
    <scope>NUCLEOTIDE SEQUENCE [LARGE SCALE GENOMIC DNA]</scope>
    <source>
        <strain evidence="2 3">HDW-15</strain>
    </source>
</reference>
<keyword evidence="3" id="KW-1185">Reference proteome</keyword>
<organism evidence="2 3">
    <name type="scientific">Marinomonas hwangdonensis</name>
    <dbReference type="NCBI Taxonomy" id="1053647"/>
    <lineage>
        <taxon>Bacteria</taxon>
        <taxon>Pseudomonadati</taxon>
        <taxon>Pseudomonadota</taxon>
        <taxon>Gammaproteobacteria</taxon>
        <taxon>Oceanospirillales</taxon>
        <taxon>Oceanospirillaceae</taxon>
        <taxon>Marinomonas</taxon>
    </lineage>
</organism>
<dbReference type="InterPro" id="IPR047111">
    <property type="entry name" value="YbaP-like"/>
</dbReference>
<comment type="caution">
    <text evidence="2">The sequence shown here is derived from an EMBL/GenBank/DDBJ whole genome shotgun (WGS) entry which is preliminary data.</text>
</comment>
<feature type="chain" id="PRO_5018280674" evidence="1">
    <location>
        <begin position="23"/>
        <end position="287"/>
    </location>
</feature>
<dbReference type="InterPro" id="IPR002816">
    <property type="entry name" value="TraB/PrgY/GumN_fam"/>
</dbReference>
<sequence length="287" mass="32224">MTLIKKCGLSLLALFTAFQAHGASVWKVSSDISSLYIGGTIHLLTPQDYPLPSAYNDAYQAADKIVFETNMATISTPKFHRYMQTQLSYNDGTTIDQVINTDTYHALSVYLAARQVPMMAVENLKPSALAMSLSMIELKHLGFTSEGVDQFYARLALQENKPIGWLEAPEEQVAMLDAINQQDSNAIINYALSDIKNMPYTMKGLKRSWRTGDMEALAELELGHFKEEFPDVYQSLLADRNAHWMPQIEHMLSTNDVEMVMIGAMHLAGEDGLLVMLRDRGYKITKM</sequence>
<gene>
    <name evidence="2" type="ORF">EBI00_02715</name>
</gene>
<dbReference type="Proteomes" id="UP000280507">
    <property type="component" value="Unassembled WGS sequence"/>
</dbReference>
<dbReference type="Pfam" id="PF01963">
    <property type="entry name" value="TraB_PrgY_gumN"/>
    <property type="match status" value="1"/>
</dbReference>
<keyword evidence="1" id="KW-0732">Signal</keyword>
<protein>
    <submittedName>
        <fullName evidence="2">TraB/GumN family protein</fullName>
    </submittedName>
</protein>
<dbReference type="RefSeq" id="WP_123094371.1">
    <property type="nucleotide sequence ID" value="NZ_RIZG01000001.1"/>
</dbReference>
<feature type="signal peptide" evidence="1">
    <location>
        <begin position="1"/>
        <end position="22"/>
    </location>
</feature>
<dbReference type="AlphaFoldDB" id="A0A3M8QAF9"/>
<evidence type="ECO:0000313" key="3">
    <source>
        <dbReference type="Proteomes" id="UP000280507"/>
    </source>
</evidence>
<dbReference type="CDD" id="cd14789">
    <property type="entry name" value="Tiki"/>
    <property type="match status" value="1"/>
</dbReference>
<accession>A0A3M8QAF9</accession>
<dbReference type="EMBL" id="RIZG01000001">
    <property type="protein sequence ID" value="RNF53029.1"/>
    <property type="molecule type" value="Genomic_DNA"/>
</dbReference>